<dbReference type="Proteomes" id="UP000005536">
    <property type="component" value="Unassembled WGS sequence"/>
</dbReference>
<dbReference type="AlphaFoldDB" id="D4DQW8"/>
<gene>
    <name evidence="1" type="ORF">NEIELOOT_01459</name>
</gene>
<accession>D4DQW8</accession>
<dbReference type="PANTHER" id="PTHR38436">
    <property type="entry name" value="POLYKETIDE CYCLASE SNOAL-LIKE DOMAIN"/>
    <property type="match status" value="1"/>
</dbReference>
<reference evidence="1 2" key="1">
    <citation type="submission" date="2010-02" db="EMBL/GenBank/DDBJ databases">
        <authorList>
            <person name="Weinstock G."/>
            <person name="Sodergren E."/>
            <person name="Clifton S."/>
            <person name="Fulton L."/>
            <person name="Fulton B."/>
            <person name="Courtney L."/>
            <person name="Fronick C."/>
            <person name="Harrison M."/>
            <person name="Strong C."/>
            <person name="Farmer C."/>
            <person name="Delahaunty K."/>
            <person name="Markovic C."/>
            <person name="Hall O."/>
            <person name="Minx P."/>
            <person name="Tomlinson C."/>
            <person name="Mitreva M."/>
            <person name="Nelson J."/>
            <person name="Hou S."/>
            <person name="Wollam A."/>
            <person name="Pepin K.H."/>
            <person name="Johnson M."/>
            <person name="Bhonagiri V."/>
            <person name="Zhang X."/>
            <person name="Suruliraj S."/>
            <person name="Warren W."/>
            <person name="Chinwalla A."/>
            <person name="Mardis E.R."/>
            <person name="Wilson R.K."/>
        </authorList>
    </citation>
    <scope>NUCLEOTIDE SEQUENCE [LARGE SCALE GENOMIC DNA]</scope>
    <source>
        <strain evidence="1 2">ATCC 29315</strain>
    </source>
</reference>
<dbReference type="Pfam" id="PF07366">
    <property type="entry name" value="SnoaL"/>
    <property type="match status" value="1"/>
</dbReference>
<dbReference type="GO" id="GO:0030638">
    <property type="term" value="P:polyketide metabolic process"/>
    <property type="evidence" value="ECO:0007669"/>
    <property type="project" value="InterPro"/>
</dbReference>
<protein>
    <recommendedName>
        <fullName evidence="3">Ester cyclase</fullName>
    </recommendedName>
</protein>
<comment type="caution">
    <text evidence="1">The sequence shown here is derived from an EMBL/GenBank/DDBJ whole genome shotgun (WGS) entry which is preliminary data.</text>
</comment>
<dbReference type="InterPro" id="IPR009959">
    <property type="entry name" value="Cyclase_SnoaL-like"/>
</dbReference>
<dbReference type="PANTHER" id="PTHR38436:SF1">
    <property type="entry name" value="ESTER CYCLASE"/>
    <property type="match status" value="1"/>
</dbReference>
<sequence length="173" mass="19550">MTKGCYFDYMQLHKLYFQGMMRPLLQTKVWKFFMSQIGNHAFMQKFVELLNSASPKLAVELIAPDAVFNSVITGREHTGPSGYLEILAALKAGFPDVRWELQELVGEGNVVAARFNISGTHLGEFQGIKPGGKEVRISAMNLYRLKSGKVVKEFNQFDNLSLLWQIGVYPPME</sequence>
<evidence type="ECO:0000313" key="2">
    <source>
        <dbReference type="Proteomes" id="UP000005536"/>
    </source>
</evidence>
<dbReference type="RefSeq" id="WP_003772097.1">
    <property type="nucleotide sequence ID" value="NZ_CP007726.1"/>
</dbReference>
<dbReference type="SUPFAM" id="SSF54427">
    <property type="entry name" value="NTF2-like"/>
    <property type="match status" value="1"/>
</dbReference>
<name>D4DQW8_NEIEG</name>
<dbReference type="EMBL" id="ADBF01000042">
    <property type="protein sequence ID" value="EFE49716.1"/>
    <property type="molecule type" value="Genomic_DNA"/>
</dbReference>
<organism evidence="1 2">
    <name type="scientific">Neisseria elongata subsp. glycolytica ATCC 29315</name>
    <dbReference type="NCBI Taxonomy" id="546263"/>
    <lineage>
        <taxon>Bacteria</taxon>
        <taxon>Pseudomonadati</taxon>
        <taxon>Pseudomonadota</taxon>
        <taxon>Betaproteobacteria</taxon>
        <taxon>Neisseriales</taxon>
        <taxon>Neisseriaceae</taxon>
        <taxon>Neisseria</taxon>
    </lineage>
</organism>
<proteinExistence type="predicted"/>
<evidence type="ECO:0000313" key="1">
    <source>
        <dbReference type="EMBL" id="EFE49716.1"/>
    </source>
</evidence>
<dbReference type="InterPro" id="IPR032710">
    <property type="entry name" value="NTF2-like_dom_sf"/>
</dbReference>
<evidence type="ECO:0008006" key="3">
    <source>
        <dbReference type="Google" id="ProtNLM"/>
    </source>
</evidence>
<dbReference type="Gene3D" id="3.10.450.50">
    <property type="match status" value="1"/>
</dbReference>